<organism evidence="2">
    <name type="scientific">Ganoderma boninense</name>
    <dbReference type="NCBI Taxonomy" id="34458"/>
    <lineage>
        <taxon>Eukaryota</taxon>
        <taxon>Fungi</taxon>
        <taxon>Dikarya</taxon>
        <taxon>Basidiomycota</taxon>
        <taxon>Agaricomycotina</taxon>
        <taxon>Agaricomycetes</taxon>
        <taxon>Polyporales</taxon>
        <taxon>Polyporaceae</taxon>
        <taxon>Ganoderma</taxon>
    </lineage>
</organism>
<dbReference type="AlphaFoldDB" id="A0A5K1K7C8"/>
<feature type="compositionally biased region" description="Low complexity" evidence="1">
    <location>
        <begin position="52"/>
        <end position="64"/>
    </location>
</feature>
<name>A0A5K1K7C8_9APHY</name>
<feature type="region of interest" description="Disordered" evidence="1">
    <location>
        <begin position="52"/>
        <end position="71"/>
    </location>
</feature>
<dbReference type="GO" id="GO:0016787">
    <property type="term" value="F:hydrolase activity"/>
    <property type="evidence" value="ECO:0007669"/>
    <property type="project" value="UniProtKB-KW"/>
</dbReference>
<accession>A0A5K1K7C8</accession>
<keyword evidence="2" id="KW-0378">Hydrolase</keyword>
<protein>
    <submittedName>
        <fullName evidence="2">5'-3' exoribonuclease 2 (EC)</fullName>
        <ecNumber evidence="2">3.1.13.-</ecNumber>
    </submittedName>
</protein>
<dbReference type="EMBL" id="LR729658">
    <property type="protein sequence ID" value="VWP01782.1"/>
    <property type="molecule type" value="Genomic_DNA"/>
</dbReference>
<evidence type="ECO:0000313" key="2">
    <source>
        <dbReference type="EMBL" id="VWP01782.1"/>
    </source>
</evidence>
<reference evidence="2" key="1">
    <citation type="submission" date="2019-10" db="EMBL/GenBank/DDBJ databases">
        <authorList>
            <person name="Nor Muhammad N."/>
        </authorList>
    </citation>
    <scope>NUCLEOTIDE SEQUENCE</scope>
</reference>
<evidence type="ECO:0000256" key="1">
    <source>
        <dbReference type="SAM" id="MobiDB-lite"/>
    </source>
</evidence>
<sequence length="71" mass="7494">MSSYYTQTPTSPIASFFPVGPTSPHAFGSFQQDPRNTHSMFAALSSSSHNAAQGQAIAMARAGQTSTKKSK</sequence>
<proteinExistence type="predicted"/>
<dbReference type="EC" id="3.1.13.-" evidence="2"/>
<gene>
    <name evidence="2" type="primary">Q4HWE2</name>
</gene>